<name>A0A4Y7R770_9FIRM</name>
<dbReference type="RefSeq" id="WP_345789099.1">
    <property type="nucleotide sequence ID" value="NZ_QFGA01000003.1"/>
</dbReference>
<proteinExistence type="predicted"/>
<dbReference type="AlphaFoldDB" id="A0A4Y7R770"/>
<comment type="caution">
    <text evidence="1">The sequence shown here is derived from an EMBL/GenBank/DDBJ whole genome shotgun (WGS) entry which is preliminary data.</text>
</comment>
<evidence type="ECO:0000313" key="2">
    <source>
        <dbReference type="Proteomes" id="UP000298324"/>
    </source>
</evidence>
<dbReference type="InterPro" id="IPR017695">
    <property type="entry name" value="Se-dep_Mo_hydrolase_YqeB"/>
</dbReference>
<dbReference type="Gene3D" id="3.40.630.10">
    <property type="entry name" value="Zn peptidases"/>
    <property type="match status" value="1"/>
</dbReference>
<accession>A0A4Y7R770</accession>
<gene>
    <name evidence="1" type="ORF">Psch_03329</name>
</gene>
<dbReference type="SUPFAM" id="SSF51230">
    <property type="entry name" value="Single hybrid motif"/>
    <property type="match status" value="1"/>
</dbReference>
<reference evidence="1 2" key="1">
    <citation type="journal article" date="2018" name="Environ. Microbiol.">
        <title>Novel energy conservation strategies and behaviour of Pelotomaculum schinkii driving syntrophic propionate catabolism.</title>
        <authorList>
            <person name="Hidalgo-Ahumada C.A.P."/>
            <person name="Nobu M.K."/>
            <person name="Narihiro T."/>
            <person name="Tamaki H."/>
            <person name="Liu W.T."/>
            <person name="Kamagata Y."/>
            <person name="Stams A.J.M."/>
            <person name="Imachi H."/>
            <person name="Sousa D.Z."/>
        </authorList>
    </citation>
    <scope>NUCLEOTIDE SEQUENCE [LARGE SCALE GENOMIC DNA]</scope>
    <source>
        <strain evidence="1 2">HH</strain>
    </source>
</reference>
<dbReference type="NCBIfam" id="TIGR03309">
    <property type="entry name" value="matur_yqeB"/>
    <property type="match status" value="1"/>
</dbReference>
<dbReference type="EMBL" id="QFGA01000003">
    <property type="protein sequence ID" value="TEB04569.1"/>
    <property type="molecule type" value="Genomic_DNA"/>
</dbReference>
<evidence type="ECO:0008006" key="3">
    <source>
        <dbReference type="Google" id="ProtNLM"/>
    </source>
</evidence>
<keyword evidence="2" id="KW-1185">Reference proteome</keyword>
<protein>
    <recommendedName>
        <fullName evidence="3">EF2563 family selenium-dependent molybdenum hydroxylase system protein</fullName>
    </recommendedName>
</protein>
<dbReference type="InterPro" id="IPR011053">
    <property type="entry name" value="Single_hybrid_motif"/>
</dbReference>
<evidence type="ECO:0000313" key="1">
    <source>
        <dbReference type="EMBL" id="TEB04569.1"/>
    </source>
</evidence>
<organism evidence="1 2">
    <name type="scientific">Pelotomaculum schinkii</name>
    <dbReference type="NCBI Taxonomy" id="78350"/>
    <lineage>
        <taxon>Bacteria</taxon>
        <taxon>Bacillati</taxon>
        <taxon>Bacillota</taxon>
        <taxon>Clostridia</taxon>
        <taxon>Eubacteriales</taxon>
        <taxon>Desulfotomaculaceae</taxon>
        <taxon>Pelotomaculum</taxon>
    </lineage>
</organism>
<sequence length="270" mass="28324">MKKISKNKAVVVIRGAGDLASGVAYRLYKSGLDVIMTEIERPLVVRRTVSFAEAVYEGNVTIEGIEAGLAGSVEGALSLLEKKVIPVLVDPAAAVVKDARPAVVVDARMAKRNLDTTIGDAPLVIGLGPGFTAGVDVHAVIETCRGHRLGRAIYSGGAIPDTGAPGAVDGYTLERLLRAPVDGVMAPRCSIGEQVEKGDVVAYVETTPVYAEMTGMVRGMLKEGLWVPKGTKIGDIDPRQDAEYDTISDKALAVGGGVLEAVCHFLNSNQ</sequence>
<dbReference type="Proteomes" id="UP000298324">
    <property type="component" value="Unassembled WGS sequence"/>
</dbReference>